<feature type="domain" description="Zn(2)-C6 fungal-type" evidence="4">
    <location>
        <begin position="16"/>
        <end position="44"/>
    </location>
</feature>
<feature type="compositionally biased region" description="Basic and acidic residues" evidence="3">
    <location>
        <begin position="165"/>
        <end position="175"/>
    </location>
</feature>
<reference evidence="5 6" key="1">
    <citation type="journal article" date="2021" name="G3 (Bethesda)">
        <title>Genomic diversity, chromosomal rearrangements, and interspecies hybridization in the ogataea polymorpha species complex.</title>
        <authorList>
            <person name="Hanson S.J."/>
            <person name="Cinneide E.O."/>
            <person name="Salzberg L.I."/>
            <person name="Wolfe K.H."/>
            <person name="McGowan J."/>
            <person name="Fitzpatrick D.A."/>
            <person name="Matlin K."/>
        </authorList>
    </citation>
    <scope>NUCLEOTIDE SEQUENCE [LARGE SCALE GENOMIC DNA]</scope>
    <source>
        <strain evidence="5">51-138</strain>
    </source>
</reference>
<evidence type="ECO:0000256" key="2">
    <source>
        <dbReference type="ARBA" id="ARBA00023242"/>
    </source>
</evidence>
<dbReference type="PANTHER" id="PTHR37534">
    <property type="entry name" value="TRANSCRIPTIONAL ACTIVATOR PROTEIN UGA3"/>
    <property type="match status" value="1"/>
</dbReference>
<dbReference type="SMART" id="SM00066">
    <property type="entry name" value="GAL4"/>
    <property type="match status" value="1"/>
</dbReference>
<dbReference type="CDD" id="cd00067">
    <property type="entry name" value="GAL4"/>
    <property type="match status" value="1"/>
</dbReference>
<dbReference type="SUPFAM" id="SSF57701">
    <property type="entry name" value="Zn2/Cys6 DNA-binding domain"/>
    <property type="match status" value="1"/>
</dbReference>
<evidence type="ECO:0000256" key="1">
    <source>
        <dbReference type="ARBA" id="ARBA00004123"/>
    </source>
</evidence>
<dbReference type="Gene3D" id="4.10.240.10">
    <property type="entry name" value="Zn(2)-C6 fungal-type DNA-binding domain"/>
    <property type="match status" value="1"/>
</dbReference>
<dbReference type="InterPro" id="IPR036864">
    <property type="entry name" value="Zn2-C6_fun-type_DNA-bd_sf"/>
</dbReference>
<keyword evidence="6" id="KW-1185">Reference proteome</keyword>
<dbReference type="Pfam" id="PF11951">
    <property type="entry name" value="Fungal_trans_2"/>
    <property type="match status" value="1"/>
</dbReference>
<accession>A0ABQ7RV88</accession>
<gene>
    <name evidence="5" type="ORF">KL940_003335</name>
</gene>
<keyword evidence="2" id="KW-0539">Nucleus</keyword>
<proteinExistence type="predicted"/>
<dbReference type="PROSITE" id="PS50048">
    <property type="entry name" value="ZN2_CY6_FUNGAL_2"/>
    <property type="match status" value="1"/>
</dbReference>
<dbReference type="Proteomes" id="UP001197328">
    <property type="component" value="Unassembled WGS sequence"/>
</dbReference>
<dbReference type="EMBL" id="JAHLVD010000008">
    <property type="protein sequence ID" value="KAG7848480.1"/>
    <property type="molecule type" value="Genomic_DNA"/>
</dbReference>
<evidence type="ECO:0000259" key="4">
    <source>
        <dbReference type="PROSITE" id="PS50048"/>
    </source>
</evidence>
<dbReference type="InterPro" id="IPR021858">
    <property type="entry name" value="Fun_TF"/>
</dbReference>
<evidence type="ECO:0000313" key="5">
    <source>
        <dbReference type="EMBL" id="KAG7848480.1"/>
    </source>
</evidence>
<protein>
    <recommendedName>
        <fullName evidence="4">Zn(2)-C6 fungal-type domain-containing protein</fullName>
    </recommendedName>
</protein>
<evidence type="ECO:0000256" key="3">
    <source>
        <dbReference type="SAM" id="MobiDB-lite"/>
    </source>
</evidence>
<feature type="region of interest" description="Disordered" evidence="3">
    <location>
        <begin position="742"/>
        <end position="763"/>
    </location>
</feature>
<sequence>MSSTNEKAKRHKSRNGCITCKKKRLKCGEEKPACANCIRRKIVCGGYQTRFKWKGFTQTAPFETSTRASRKSSESSEELPDTKSADEPAPGPEQDAAAARQLPSEVIQKALEAATLSVTGKSAQEIAIANALMASGRNPDLASSIASTLTDLAARTPSVHSAATPEKREDEPAIKQEDESVLPHAPLGGNSPLLAESPAFSDTGLSLSLYNDCLPRESRFVPGNVLYDLLNSVTTPEGRLDSPKLLAQLEKNPAAMEEYQQLAASPTYSSVFRTGNSPLAPMSPLASLDDERTPASPVFCNIVSAFTCLDRSDPSSPETRPALAPHHILTTSSPSSIPRAIEIKDKTFKILGAYETYTSAIMSIKNGPSENPWRTLFLPMTQEYPVVCNAVSAMACFHLARGDQQLRSQGMTHMKNAIVELVHGLSDKTIPPDVALAACLALAMSEAWDRHVTTGIGHLRGARTMITRLLGAQQAPEQSDLRFLFNTWMYFDVLARMTASGDGDDDDDGGETTPGKQRATDFNALVARFEASHAHSAQDIDPLLGVMQKLFPVIGNVASLVQRVRKESRSSLSIITQAVQLKQELERWRPPALRNYQVEDPLFDLASTVATAEAYRYSTLLYLHQAVPEVPSKSSHNLAKKVLMLLASIPTSSRTCVTHIFPLLVASCEAEPGEEREWVKARWELLSSKMWLGSIDRALEVVKEVWTRKDIVRRKRAQAQQSRSDGADDDDDDDSFASLSRKISEAVHGGDGPPDDDDERVGSWSHWSTVMKEWDWEVLLA</sequence>
<dbReference type="PROSITE" id="PS00463">
    <property type="entry name" value="ZN2_CY6_FUNGAL_1"/>
    <property type="match status" value="1"/>
</dbReference>
<name>A0ABQ7RV88_PICAN</name>
<dbReference type="InterPro" id="IPR001138">
    <property type="entry name" value="Zn2Cys6_DnaBD"/>
</dbReference>
<comment type="subcellular location">
    <subcellularLocation>
        <location evidence="1">Nucleus</location>
    </subcellularLocation>
</comment>
<feature type="region of interest" description="Disordered" evidence="3">
    <location>
        <begin position="717"/>
        <end position="736"/>
    </location>
</feature>
<dbReference type="PANTHER" id="PTHR37534:SF15">
    <property type="entry name" value="ZN(II)2CYS6 TRANSCRIPTION FACTOR (EUROFUNG)"/>
    <property type="match status" value="1"/>
</dbReference>
<evidence type="ECO:0000313" key="6">
    <source>
        <dbReference type="Proteomes" id="UP001197328"/>
    </source>
</evidence>
<organism evidence="5 6">
    <name type="scientific">Pichia angusta</name>
    <name type="common">Yeast</name>
    <name type="synonym">Hansenula polymorpha</name>
    <dbReference type="NCBI Taxonomy" id="870730"/>
    <lineage>
        <taxon>Eukaryota</taxon>
        <taxon>Fungi</taxon>
        <taxon>Dikarya</taxon>
        <taxon>Ascomycota</taxon>
        <taxon>Saccharomycotina</taxon>
        <taxon>Pichiomycetes</taxon>
        <taxon>Pichiales</taxon>
        <taxon>Pichiaceae</taxon>
        <taxon>Ogataea</taxon>
    </lineage>
</organism>
<comment type="caution">
    <text evidence="5">The sequence shown here is derived from an EMBL/GenBank/DDBJ whole genome shotgun (WGS) entry which is preliminary data.</text>
</comment>
<feature type="region of interest" description="Disordered" evidence="3">
    <location>
        <begin position="60"/>
        <end position="99"/>
    </location>
</feature>
<dbReference type="Pfam" id="PF00172">
    <property type="entry name" value="Zn_clus"/>
    <property type="match status" value="1"/>
</dbReference>
<feature type="region of interest" description="Disordered" evidence="3">
    <location>
        <begin position="156"/>
        <end position="175"/>
    </location>
</feature>